<keyword evidence="3" id="KW-1185">Reference proteome</keyword>
<name>A0A0C3GQ52_OIDMZ</name>
<protein>
    <recommendedName>
        <fullName evidence="1">2EXR domain-containing protein</fullName>
    </recommendedName>
</protein>
<sequence length="268" mass="31886">MLPPELRIYIWSLTLTRRIIDIYAFNKSLTPSQERNPLKDDRIYISQSGIPILYVCRESRDFALGVYRYGLGTEDQNTFRFQLRRDEFPAHVTERWNSCRCYLPCRRNSHSVPGEIRPRIYFNLQEDTVCLNGVWWCVGRHPLYPLRNYLTNDIFLNLQYLALPFEMFAWAVWNDRYSKSPLYLRDRRVTLADFSSLREIIINLDCSEDERGERDPSLVPEEEITEALEDIAERHPGWKIPKWRLVRDRASLGRIVERDETSCSETLK</sequence>
<dbReference type="InParanoid" id="A0A0C3GQ52"/>
<evidence type="ECO:0000259" key="1">
    <source>
        <dbReference type="Pfam" id="PF20150"/>
    </source>
</evidence>
<dbReference type="HOGENOM" id="CLU_1038637_0_0_1"/>
<dbReference type="OrthoDB" id="3513892at2759"/>
<dbReference type="EMBL" id="KN832881">
    <property type="protein sequence ID" value="KIM98120.1"/>
    <property type="molecule type" value="Genomic_DNA"/>
</dbReference>
<proteinExistence type="predicted"/>
<gene>
    <name evidence="2" type="ORF">OIDMADRAFT_182459</name>
</gene>
<organism evidence="2 3">
    <name type="scientific">Oidiodendron maius (strain Zn)</name>
    <dbReference type="NCBI Taxonomy" id="913774"/>
    <lineage>
        <taxon>Eukaryota</taxon>
        <taxon>Fungi</taxon>
        <taxon>Dikarya</taxon>
        <taxon>Ascomycota</taxon>
        <taxon>Pezizomycotina</taxon>
        <taxon>Leotiomycetes</taxon>
        <taxon>Leotiomycetes incertae sedis</taxon>
        <taxon>Myxotrichaceae</taxon>
        <taxon>Oidiodendron</taxon>
    </lineage>
</organism>
<dbReference type="PANTHER" id="PTHR35910:SF6">
    <property type="entry name" value="2EXR DOMAIN-CONTAINING PROTEIN"/>
    <property type="match status" value="1"/>
</dbReference>
<reference evidence="2 3" key="1">
    <citation type="submission" date="2014-04" db="EMBL/GenBank/DDBJ databases">
        <authorList>
            <consortium name="DOE Joint Genome Institute"/>
            <person name="Kuo A."/>
            <person name="Martino E."/>
            <person name="Perotto S."/>
            <person name="Kohler A."/>
            <person name="Nagy L.G."/>
            <person name="Floudas D."/>
            <person name="Copeland A."/>
            <person name="Barry K.W."/>
            <person name="Cichocki N."/>
            <person name="Veneault-Fourrey C."/>
            <person name="LaButti K."/>
            <person name="Lindquist E.A."/>
            <person name="Lipzen A."/>
            <person name="Lundell T."/>
            <person name="Morin E."/>
            <person name="Murat C."/>
            <person name="Sun H."/>
            <person name="Tunlid A."/>
            <person name="Henrissat B."/>
            <person name="Grigoriev I.V."/>
            <person name="Hibbett D.S."/>
            <person name="Martin F."/>
            <person name="Nordberg H.P."/>
            <person name="Cantor M.N."/>
            <person name="Hua S.X."/>
        </authorList>
    </citation>
    <scope>NUCLEOTIDE SEQUENCE [LARGE SCALE GENOMIC DNA]</scope>
    <source>
        <strain evidence="2 3">Zn</strain>
    </source>
</reference>
<evidence type="ECO:0000313" key="2">
    <source>
        <dbReference type="EMBL" id="KIM98120.1"/>
    </source>
</evidence>
<feature type="domain" description="2EXR" evidence="1">
    <location>
        <begin position="2"/>
        <end position="86"/>
    </location>
</feature>
<dbReference type="Proteomes" id="UP000054321">
    <property type="component" value="Unassembled WGS sequence"/>
</dbReference>
<reference evidence="3" key="2">
    <citation type="submission" date="2015-01" db="EMBL/GenBank/DDBJ databases">
        <title>Evolutionary Origins and Diversification of the Mycorrhizal Mutualists.</title>
        <authorList>
            <consortium name="DOE Joint Genome Institute"/>
            <consortium name="Mycorrhizal Genomics Consortium"/>
            <person name="Kohler A."/>
            <person name="Kuo A."/>
            <person name="Nagy L.G."/>
            <person name="Floudas D."/>
            <person name="Copeland A."/>
            <person name="Barry K.W."/>
            <person name="Cichocki N."/>
            <person name="Veneault-Fourrey C."/>
            <person name="LaButti K."/>
            <person name="Lindquist E.A."/>
            <person name="Lipzen A."/>
            <person name="Lundell T."/>
            <person name="Morin E."/>
            <person name="Murat C."/>
            <person name="Riley R."/>
            <person name="Ohm R."/>
            <person name="Sun H."/>
            <person name="Tunlid A."/>
            <person name="Henrissat B."/>
            <person name="Grigoriev I.V."/>
            <person name="Hibbett D.S."/>
            <person name="Martin F."/>
        </authorList>
    </citation>
    <scope>NUCLEOTIDE SEQUENCE [LARGE SCALE GENOMIC DNA]</scope>
    <source>
        <strain evidence="3">Zn</strain>
    </source>
</reference>
<accession>A0A0C3GQ52</accession>
<dbReference type="AlphaFoldDB" id="A0A0C3GQ52"/>
<dbReference type="InterPro" id="IPR045518">
    <property type="entry name" value="2EXR"/>
</dbReference>
<dbReference type="Pfam" id="PF20150">
    <property type="entry name" value="2EXR"/>
    <property type="match status" value="1"/>
</dbReference>
<evidence type="ECO:0000313" key="3">
    <source>
        <dbReference type="Proteomes" id="UP000054321"/>
    </source>
</evidence>
<dbReference type="PANTHER" id="PTHR35910">
    <property type="entry name" value="2EXR DOMAIN-CONTAINING PROTEIN"/>
    <property type="match status" value="1"/>
</dbReference>